<dbReference type="Pfam" id="PF05938">
    <property type="entry name" value="Self-incomp_S1"/>
    <property type="match status" value="1"/>
</dbReference>
<gene>
    <name evidence="8" type="ORF">PanWU01x14_297800</name>
</gene>
<sequence length="154" mass="17906">MNTSTPLYPKHLVLRLELFVLFVFLIATNVTEAGLLYPKTEVSVTNYLQPDLNLTAHCKSKDDDLGVQVVPYGKKYTFTFQPSFWGNTLFFCGMRWNFSELKYFDIYDSARDNKICDKCKHYDWIIRAAGPCMFNSGTNSFDACYEWNKDEKIT</sequence>
<keyword evidence="7" id="KW-0472">Membrane</keyword>
<evidence type="ECO:0000313" key="9">
    <source>
        <dbReference type="Proteomes" id="UP000237105"/>
    </source>
</evidence>
<dbReference type="AlphaFoldDB" id="A0A2P5AV11"/>
<dbReference type="PANTHER" id="PTHR31232:SF171">
    <property type="entry name" value="S-PROTEIN HOMOLOG"/>
    <property type="match status" value="1"/>
</dbReference>
<evidence type="ECO:0000256" key="3">
    <source>
        <dbReference type="ARBA" id="ARBA00022471"/>
    </source>
</evidence>
<dbReference type="OrthoDB" id="1096418at2759"/>
<keyword evidence="5" id="KW-0732">Signal</keyword>
<keyword evidence="7" id="KW-1133">Transmembrane helix</keyword>
<evidence type="ECO:0000256" key="7">
    <source>
        <dbReference type="SAM" id="Phobius"/>
    </source>
</evidence>
<dbReference type="EMBL" id="JXTB01000439">
    <property type="protein sequence ID" value="PON40384.1"/>
    <property type="molecule type" value="Genomic_DNA"/>
</dbReference>
<dbReference type="GO" id="GO:0005576">
    <property type="term" value="C:extracellular region"/>
    <property type="evidence" value="ECO:0007669"/>
    <property type="project" value="UniProtKB-SubCell"/>
</dbReference>
<keyword evidence="7" id="KW-0812">Transmembrane</keyword>
<evidence type="ECO:0000256" key="5">
    <source>
        <dbReference type="ARBA" id="ARBA00022729"/>
    </source>
</evidence>
<comment type="subcellular location">
    <subcellularLocation>
        <location evidence="1 6">Secreted</location>
    </subcellularLocation>
</comment>
<dbReference type="GO" id="GO:0060320">
    <property type="term" value="P:rejection of self pollen"/>
    <property type="evidence" value="ECO:0007669"/>
    <property type="project" value="UniProtKB-KW"/>
</dbReference>
<dbReference type="Proteomes" id="UP000237105">
    <property type="component" value="Unassembled WGS sequence"/>
</dbReference>
<evidence type="ECO:0000256" key="6">
    <source>
        <dbReference type="RuleBase" id="RU367044"/>
    </source>
</evidence>
<dbReference type="PANTHER" id="PTHR31232">
    <property type="match status" value="1"/>
</dbReference>
<dbReference type="InterPro" id="IPR010264">
    <property type="entry name" value="Self-incomp_S1"/>
</dbReference>
<name>A0A2P5AV11_PARAD</name>
<evidence type="ECO:0000256" key="2">
    <source>
        <dbReference type="ARBA" id="ARBA00005581"/>
    </source>
</evidence>
<feature type="transmembrane region" description="Helical" evidence="7">
    <location>
        <begin position="12"/>
        <end position="30"/>
    </location>
</feature>
<reference evidence="9" key="1">
    <citation type="submission" date="2016-06" db="EMBL/GenBank/DDBJ databases">
        <title>Parallel loss of symbiosis genes in relatives of nitrogen-fixing non-legume Parasponia.</title>
        <authorList>
            <person name="Van Velzen R."/>
            <person name="Holmer R."/>
            <person name="Bu F."/>
            <person name="Rutten L."/>
            <person name="Van Zeijl A."/>
            <person name="Liu W."/>
            <person name="Santuari L."/>
            <person name="Cao Q."/>
            <person name="Sharma T."/>
            <person name="Shen D."/>
            <person name="Roswanjaya Y."/>
            <person name="Wardhani T."/>
            <person name="Kalhor M.S."/>
            <person name="Jansen J."/>
            <person name="Van den Hoogen J."/>
            <person name="Gungor B."/>
            <person name="Hartog M."/>
            <person name="Hontelez J."/>
            <person name="Verver J."/>
            <person name="Yang W.-C."/>
            <person name="Schijlen E."/>
            <person name="Repin R."/>
            <person name="Schilthuizen M."/>
            <person name="Schranz E."/>
            <person name="Heidstra R."/>
            <person name="Miyata K."/>
            <person name="Fedorova E."/>
            <person name="Kohlen W."/>
            <person name="Bisseling T."/>
            <person name="Smit S."/>
            <person name="Geurts R."/>
        </authorList>
    </citation>
    <scope>NUCLEOTIDE SEQUENCE [LARGE SCALE GENOMIC DNA]</scope>
    <source>
        <strain evidence="9">cv. WU1-14</strain>
    </source>
</reference>
<comment type="caution">
    <text evidence="8">The sequence shown here is derived from an EMBL/GenBank/DDBJ whole genome shotgun (WGS) entry which is preliminary data.</text>
</comment>
<keyword evidence="4 6" id="KW-0964">Secreted</keyword>
<proteinExistence type="inferred from homology"/>
<keyword evidence="9" id="KW-1185">Reference proteome</keyword>
<organism evidence="8 9">
    <name type="scientific">Parasponia andersonii</name>
    <name type="common">Sponia andersonii</name>
    <dbReference type="NCBI Taxonomy" id="3476"/>
    <lineage>
        <taxon>Eukaryota</taxon>
        <taxon>Viridiplantae</taxon>
        <taxon>Streptophyta</taxon>
        <taxon>Embryophyta</taxon>
        <taxon>Tracheophyta</taxon>
        <taxon>Spermatophyta</taxon>
        <taxon>Magnoliopsida</taxon>
        <taxon>eudicotyledons</taxon>
        <taxon>Gunneridae</taxon>
        <taxon>Pentapetalae</taxon>
        <taxon>rosids</taxon>
        <taxon>fabids</taxon>
        <taxon>Rosales</taxon>
        <taxon>Cannabaceae</taxon>
        <taxon>Parasponia</taxon>
    </lineage>
</organism>
<evidence type="ECO:0000256" key="1">
    <source>
        <dbReference type="ARBA" id="ARBA00004613"/>
    </source>
</evidence>
<evidence type="ECO:0000313" key="8">
    <source>
        <dbReference type="EMBL" id="PON40384.1"/>
    </source>
</evidence>
<evidence type="ECO:0000256" key="4">
    <source>
        <dbReference type="ARBA" id="ARBA00022525"/>
    </source>
</evidence>
<comment type="similarity">
    <text evidence="2 6">Belongs to the plant self-incompatibility (S1) protein family.</text>
</comment>
<keyword evidence="3 6" id="KW-0713">Self-incompatibility</keyword>
<protein>
    <recommendedName>
        <fullName evidence="6">S-protein homolog</fullName>
    </recommendedName>
</protein>
<accession>A0A2P5AV11</accession>